<keyword evidence="1" id="KW-0732">Signal</keyword>
<feature type="chain" id="PRO_5046440934" evidence="1">
    <location>
        <begin position="23"/>
        <end position="241"/>
    </location>
</feature>
<dbReference type="RefSeq" id="WP_377606274.1">
    <property type="nucleotide sequence ID" value="NZ_JBHUME010000015.1"/>
</dbReference>
<accession>A0ABW5PK18</accession>
<gene>
    <name evidence="2" type="ORF">ACFSUF_21010</name>
</gene>
<reference evidence="3" key="1">
    <citation type="journal article" date="2019" name="Int. J. Syst. Evol. Microbiol.">
        <title>The Global Catalogue of Microorganisms (GCM) 10K type strain sequencing project: providing services to taxonomists for standard genome sequencing and annotation.</title>
        <authorList>
            <consortium name="The Broad Institute Genomics Platform"/>
            <consortium name="The Broad Institute Genome Sequencing Center for Infectious Disease"/>
            <person name="Wu L."/>
            <person name="Ma J."/>
        </authorList>
    </citation>
    <scope>NUCLEOTIDE SEQUENCE [LARGE SCALE GENOMIC DNA]</scope>
    <source>
        <strain evidence="3">KCTC 3950</strain>
    </source>
</reference>
<sequence>MGLKLRRTALIVLAAAASTALLCSCSPQQHRYEEKKKTETYNAHNSRSYGTLMADPKQHDNKRFEYSHRVSTAVSAMDGVAGSIVFLTERNAYVAVILDDSGLDIRGDGSIREQTNLGSMKGALENQMENSSGQKVVTGRNSYFTVNDHNDLGKEYKQKIAEVVRAQSPHVLEVHISANQEFINAMAAYAKVGWSGRDTKPLINNFNVMIKHFFSNGPIPSNDPLWINGDTTQMSIHRGHR</sequence>
<keyword evidence="3" id="KW-1185">Reference proteome</keyword>
<comment type="caution">
    <text evidence="2">The sequence shown here is derived from an EMBL/GenBank/DDBJ whole genome shotgun (WGS) entry which is preliminary data.</text>
</comment>
<dbReference type="EMBL" id="JBHUME010000015">
    <property type="protein sequence ID" value="MFD2614899.1"/>
    <property type="molecule type" value="Genomic_DNA"/>
</dbReference>
<evidence type="ECO:0000313" key="2">
    <source>
        <dbReference type="EMBL" id="MFD2614899.1"/>
    </source>
</evidence>
<protein>
    <submittedName>
        <fullName evidence="2">Uncharacterized protein</fullName>
    </submittedName>
</protein>
<feature type="signal peptide" evidence="1">
    <location>
        <begin position="1"/>
        <end position="22"/>
    </location>
</feature>
<proteinExistence type="predicted"/>
<evidence type="ECO:0000313" key="3">
    <source>
        <dbReference type="Proteomes" id="UP001597541"/>
    </source>
</evidence>
<dbReference type="PROSITE" id="PS51257">
    <property type="entry name" value="PROKAR_LIPOPROTEIN"/>
    <property type="match status" value="1"/>
</dbReference>
<evidence type="ECO:0000256" key="1">
    <source>
        <dbReference type="SAM" id="SignalP"/>
    </source>
</evidence>
<dbReference type="Proteomes" id="UP001597541">
    <property type="component" value="Unassembled WGS sequence"/>
</dbReference>
<name>A0ABW5PK18_9BACL</name>
<organism evidence="2 3">
    <name type="scientific">Paenibacillus gansuensis</name>
    <dbReference type="NCBI Taxonomy" id="306542"/>
    <lineage>
        <taxon>Bacteria</taxon>
        <taxon>Bacillati</taxon>
        <taxon>Bacillota</taxon>
        <taxon>Bacilli</taxon>
        <taxon>Bacillales</taxon>
        <taxon>Paenibacillaceae</taxon>
        <taxon>Paenibacillus</taxon>
    </lineage>
</organism>